<proteinExistence type="predicted"/>
<sequence>MSKEEEPELKKQDIAARIIQRSWKCFLNVAIFQHLKRLIDLRRQGEPRQIVRHINPKEAELLDAAAGIHIRFRLGGVKFPPDIYYKIFTQRPIEDLCANSPRDYTKLPAKRTSHNKSNPPHEEDHSSWYRRVENNGWRPVCDRIYFYFETRPVSKARFCLVLGRIHTQYTDYGMLCAYMFWIPTDNKVVESKKETEFHFSKLKRRQDLEKKRKIRKIEWMRQMYYAGSLEAKATHPETLGLIHTATKGLIKSIEEGGVDSVMEWEVDEVLKWTNTLNFDEYITTWKRTATSNSSANLNGFRFGQAQKDTFNYEDVSEMQMEAPYDAFYEDVYRKPTVTRLTPDSTYRI</sequence>
<evidence type="ECO:0000313" key="1">
    <source>
        <dbReference type="Proteomes" id="UP001732720"/>
    </source>
</evidence>
<keyword evidence="1" id="KW-1185">Reference proteome</keyword>
<dbReference type="RefSeq" id="XP_073922895.1">
    <property type="nucleotide sequence ID" value="XM_074066794.1"/>
</dbReference>
<dbReference type="Proteomes" id="UP001732720">
    <property type="component" value="Chromosome 2"/>
</dbReference>
<protein>
    <submittedName>
        <fullName evidence="2">Protein MFI isoform X1</fullName>
    </submittedName>
</protein>
<evidence type="ECO:0000313" key="2">
    <source>
        <dbReference type="RefSeq" id="XP_073922895.1"/>
    </source>
</evidence>
<reference evidence="2" key="1">
    <citation type="submission" date="2025-08" db="UniProtKB">
        <authorList>
            <consortium name="RefSeq"/>
        </authorList>
    </citation>
    <scope>IDENTIFICATION</scope>
</reference>
<organism evidence="1 2">
    <name type="scientific">Castor canadensis</name>
    <name type="common">American beaver</name>
    <dbReference type="NCBI Taxonomy" id="51338"/>
    <lineage>
        <taxon>Eukaryota</taxon>
        <taxon>Metazoa</taxon>
        <taxon>Chordata</taxon>
        <taxon>Craniata</taxon>
        <taxon>Vertebrata</taxon>
        <taxon>Euteleostomi</taxon>
        <taxon>Mammalia</taxon>
        <taxon>Eutheria</taxon>
        <taxon>Euarchontoglires</taxon>
        <taxon>Glires</taxon>
        <taxon>Rodentia</taxon>
        <taxon>Castorimorpha</taxon>
        <taxon>Castoridae</taxon>
        <taxon>Castor</taxon>
    </lineage>
</organism>
<gene>
    <name evidence="2" type="primary">C2H11orf65</name>
</gene>
<accession>A0AC58M0F9</accession>
<name>A0AC58M0F9_CASCN</name>